<dbReference type="InterPro" id="IPR029058">
    <property type="entry name" value="AB_hydrolase_fold"/>
</dbReference>
<dbReference type="EMBL" id="HG937692">
    <property type="protein sequence ID" value="CDP36842.1"/>
    <property type="molecule type" value="Genomic_DNA"/>
</dbReference>
<reference evidence="3" key="2">
    <citation type="submission" date="2014-06" db="EMBL/GenBank/DDBJ databases">
        <title>The complete genome of Blastobotrys (Arxula) adeninivorans LS3 - a yeast of biotechnological interest.</title>
        <authorList>
            <person name="Kunze G."/>
            <person name="Gaillardin C."/>
            <person name="Czernicka M."/>
            <person name="Durrens P."/>
            <person name="Martin T."/>
            <person name="Boer E."/>
            <person name="Gabaldon T."/>
            <person name="Cruz J."/>
            <person name="Talla E."/>
            <person name="Marck C."/>
            <person name="Goffeau A."/>
            <person name="Barbe V."/>
            <person name="Baret P."/>
            <person name="Baronian K."/>
            <person name="Beier S."/>
            <person name="Bleykasten C."/>
            <person name="Bode R."/>
            <person name="Casaregola S."/>
            <person name="Despons L."/>
            <person name="Fairhead C."/>
            <person name="Giersberg M."/>
            <person name="Gierski P."/>
            <person name="Hahnel U."/>
            <person name="Hartmann A."/>
            <person name="Jankowska D."/>
            <person name="Jubin C."/>
            <person name="Jung P."/>
            <person name="Lafontaine I."/>
            <person name="Leh-Louis V."/>
            <person name="Lemaire M."/>
            <person name="Marcet-Houben M."/>
            <person name="Mascher M."/>
            <person name="Morel G."/>
            <person name="Richard G.-F."/>
            <person name="Riechen J."/>
            <person name="Sacerdot C."/>
            <person name="Sarkar A."/>
            <person name="Savel G."/>
            <person name="Schacherer J."/>
            <person name="Sherman D."/>
            <person name="Straub M.-L."/>
            <person name="Stein N."/>
            <person name="Thierry A."/>
            <person name="Trautwein-Schult A."/>
            <person name="Westhof E."/>
            <person name="Worch S."/>
            <person name="Dujon B."/>
            <person name="Souciet J.-L."/>
            <person name="Wincker P."/>
            <person name="Scholz U."/>
            <person name="Neuveglise N."/>
        </authorList>
    </citation>
    <scope>NUCLEOTIDE SEQUENCE</scope>
    <source>
        <strain evidence="3">LS3</strain>
    </source>
</reference>
<feature type="compositionally biased region" description="Basic residues" evidence="1">
    <location>
        <begin position="1"/>
        <end position="11"/>
    </location>
</feature>
<evidence type="ECO:0000259" key="2">
    <source>
        <dbReference type="Pfam" id="PF12146"/>
    </source>
</evidence>
<accession>A0A060TD72</accession>
<name>A0A060TD72_BLAAD</name>
<feature type="compositionally biased region" description="Low complexity" evidence="1">
    <location>
        <begin position="18"/>
        <end position="34"/>
    </location>
</feature>
<protein>
    <submittedName>
        <fullName evidence="3">ARAD1B22264p</fullName>
    </submittedName>
</protein>
<dbReference type="PhylomeDB" id="A0A060TD72"/>
<organism evidence="3">
    <name type="scientific">Blastobotrys adeninivorans</name>
    <name type="common">Yeast</name>
    <name type="synonym">Arxula adeninivorans</name>
    <dbReference type="NCBI Taxonomy" id="409370"/>
    <lineage>
        <taxon>Eukaryota</taxon>
        <taxon>Fungi</taxon>
        <taxon>Dikarya</taxon>
        <taxon>Ascomycota</taxon>
        <taxon>Saccharomycotina</taxon>
        <taxon>Dipodascomycetes</taxon>
        <taxon>Dipodascales</taxon>
        <taxon>Trichomonascaceae</taxon>
        <taxon>Blastobotrys</taxon>
    </lineage>
</organism>
<dbReference type="InterPro" id="IPR022742">
    <property type="entry name" value="Hydrolase_4"/>
</dbReference>
<sequence length="585" mass="66447">MTGRFRRALRSFRKELQDSPGSRSRSRSLDSSPRGRGRTGSNSDEADDQVDDEIVPLENDERRIDYDDANSIIGGHSVKDENNNEKQTFWFSLPFSNPLAGIDLPSFRLRSIFRSETDPVDPFKLTVLDSRQEEEEFRHVREQDNSRLRAVRHSLLPNLSIDMLNPLATPKDEFPAIDGDVVILGGYRGSILRDRETGRRVWIPIKVGLNLRRIDLTVGITDQDEIEMEKKVYPDGMLTHIGPVDVSRKLIRKLQSSPKCNVHEFSYDWRLSCSLSSQKLVEFLKAIQEKQKTKRKIIVIAHSMGGLIAHHAMQKHPELFRGLIYAGVPSSCPNILGPLRYGDSVLLSSKVLTAKVNFLMRSSFVFLPLDGRCFVDRKDTTIRYDLDFFDVKTWIEYGLSPCVAESLDVRRTQTNSYQEEAPPTQKRFISEMPKLPTRARSQTFTLPDNEMIPYDDAVEYLDRTLKKTKQFLMELEYDPAKADQYPPLVELYGFTVPTLRGSRVNGPEGIKAGDYNDLVFGPGDGVVYHKSLMPEGKGFEPVLRQPSDRGHVNLLNDVDGVGKALNAILQAEKEKLNRNSNDLTT</sequence>
<dbReference type="AlphaFoldDB" id="A0A060TD72"/>
<dbReference type="PANTHER" id="PTHR11440">
    <property type="entry name" value="LECITHIN-CHOLESTEROL ACYLTRANSFERASE-RELATED"/>
    <property type="match status" value="1"/>
</dbReference>
<evidence type="ECO:0000256" key="1">
    <source>
        <dbReference type="SAM" id="MobiDB-lite"/>
    </source>
</evidence>
<feature type="domain" description="Serine aminopeptidase S33" evidence="2">
    <location>
        <begin position="280"/>
        <end position="327"/>
    </location>
</feature>
<dbReference type="SUPFAM" id="SSF53474">
    <property type="entry name" value="alpha/beta-Hydrolases"/>
    <property type="match status" value="1"/>
</dbReference>
<reference evidence="3" key="1">
    <citation type="submission" date="2014-02" db="EMBL/GenBank/DDBJ databases">
        <authorList>
            <person name="Genoscope - CEA"/>
        </authorList>
    </citation>
    <scope>NUCLEOTIDE SEQUENCE</scope>
    <source>
        <strain evidence="3">LS3</strain>
    </source>
</reference>
<dbReference type="Gene3D" id="3.40.50.1820">
    <property type="entry name" value="alpha/beta hydrolase"/>
    <property type="match status" value="1"/>
</dbReference>
<feature type="region of interest" description="Disordered" evidence="1">
    <location>
        <begin position="1"/>
        <end position="61"/>
    </location>
</feature>
<proteinExistence type="predicted"/>
<dbReference type="Pfam" id="PF12146">
    <property type="entry name" value="Hydrolase_4"/>
    <property type="match status" value="1"/>
</dbReference>
<gene>
    <name evidence="3" type="ORF">GNLVRS02_ARAD1B22264g</name>
</gene>
<evidence type="ECO:0000313" key="3">
    <source>
        <dbReference type="EMBL" id="CDP36842.1"/>
    </source>
</evidence>
<feature type="compositionally biased region" description="Acidic residues" evidence="1">
    <location>
        <begin position="44"/>
        <end position="55"/>
    </location>
</feature>